<keyword evidence="2" id="KW-1185">Reference proteome</keyword>
<dbReference type="EMBL" id="MPDM01000008">
    <property type="protein sequence ID" value="OKL46741.1"/>
    <property type="molecule type" value="Genomic_DNA"/>
</dbReference>
<sequence>MIAFDIDGTTLLSDGTVTERMKQTIKRLQAAGATVLLASGRASWAIKPVLAKMDITSGYVVCSNGAVLIRLDDSYPDGFEVIMERTFDPTDALLALREAMPDVLLGIEIADFGFEVSHAFPEGELTGNQRVVDFDQMLHRQVCRVIARDPDMDIVSFKNLVESAGLHSVEWAIGWTAWVDIAPENVSKASALEELRQRLNLPMEGTITFGDGWNDAQMLEWAHLSVAMGDSPQGVVDLATARTARVDEDGVPAFIEAILSR</sequence>
<proteinExistence type="predicted"/>
<dbReference type="AlphaFoldDB" id="A0A1Q5PKM3"/>
<dbReference type="InterPro" id="IPR036412">
    <property type="entry name" value="HAD-like_sf"/>
</dbReference>
<dbReference type="Proteomes" id="UP000186465">
    <property type="component" value="Unassembled WGS sequence"/>
</dbReference>
<comment type="caution">
    <text evidence="1">The sequence shown here is derived from an EMBL/GenBank/DDBJ whole genome shotgun (WGS) entry which is preliminary data.</text>
</comment>
<evidence type="ECO:0000313" key="1">
    <source>
        <dbReference type="EMBL" id="OKL46741.1"/>
    </source>
</evidence>
<dbReference type="GO" id="GO:0016791">
    <property type="term" value="F:phosphatase activity"/>
    <property type="evidence" value="ECO:0007669"/>
    <property type="project" value="TreeGrafter"/>
</dbReference>
<dbReference type="SUPFAM" id="SSF56784">
    <property type="entry name" value="HAD-like"/>
    <property type="match status" value="1"/>
</dbReference>
<evidence type="ECO:0000313" key="2">
    <source>
        <dbReference type="Proteomes" id="UP000186465"/>
    </source>
</evidence>
<dbReference type="STRING" id="156892.BM477_07080"/>
<dbReference type="NCBIfam" id="TIGR01484">
    <property type="entry name" value="HAD-SF-IIB"/>
    <property type="match status" value="1"/>
</dbReference>
<dbReference type="Gene3D" id="3.40.50.1000">
    <property type="entry name" value="HAD superfamily/HAD-like"/>
    <property type="match status" value="1"/>
</dbReference>
<evidence type="ECO:0008006" key="3">
    <source>
        <dbReference type="Google" id="ProtNLM"/>
    </source>
</evidence>
<protein>
    <recommendedName>
        <fullName evidence="3">HAD family hydrolase</fullName>
    </recommendedName>
</protein>
<dbReference type="GO" id="GO:0000287">
    <property type="term" value="F:magnesium ion binding"/>
    <property type="evidence" value="ECO:0007669"/>
    <property type="project" value="TreeGrafter"/>
</dbReference>
<accession>A0A1Q5PKM3</accession>
<dbReference type="InterPro" id="IPR023214">
    <property type="entry name" value="HAD_sf"/>
</dbReference>
<dbReference type="Gene3D" id="3.30.1240.10">
    <property type="match status" value="1"/>
</dbReference>
<dbReference type="Pfam" id="PF08282">
    <property type="entry name" value="Hydrolase_3"/>
    <property type="match status" value="1"/>
</dbReference>
<gene>
    <name evidence="1" type="ORF">BM477_07080</name>
</gene>
<organism evidence="1 2">
    <name type="scientific">Boudabousia marimammalium</name>
    <dbReference type="NCBI Taxonomy" id="156892"/>
    <lineage>
        <taxon>Bacteria</taxon>
        <taxon>Bacillati</taxon>
        <taxon>Actinomycetota</taxon>
        <taxon>Actinomycetes</taxon>
        <taxon>Actinomycetales</taxon>
        <taxon>Actinomycetaceae</taxon>
        <taxon>Boudabousia</taxon>
    </lineage>
</organism>
<name>A0A1Q5PKM3_9ACTO</name>
<dbReference type="GO" id="GO:0005829">
    <property type="term" value="C:cytosol"/>
    <property type="evidence" value="ECO:0007669"/>
    <property type="project" value="TreeGrafter"/>
</dbReference>
<dbReference type="PROSITE" id="PS01229">
    <property type="entry name" value="COF_2"/>
    <property type="match status" value="1"/>
</dbReference>
<dbReference type="PANTHER" id="PTHR10000:SF8">
    <property type="entry name" value="HAD SUPERFAMILY HYDROLASE-LIKE, TYPE 3"/>
    <property type="match status" value="1"/>
</dbReference>
<reference evidence="2" key="1">
    <citation type="submission" date="2016-11" db="EMBL/GenBank/DDBJ databases">
        <title>Actinomyces gypaetusis sp. nov. isolated from Gypaetus barbatus in Qinghai Tibet Plateau China.</title>
        <authorList>
            <person name="Meng X."/>
        </authorList>
    </citation>
    <scope>NUCLEOTIDE SEQUENCE [LARGE SCALE GENOMIC DNA]</scope>
    <source>
        <strain evidence="2">DSM 15383</strain>
    </source>
</reference>
<dbReference type="InterPro" id="IPR006379">
    <property type="entry name" value="HAD-SF_hydro_IIB"/>
</dbReference>
<dbReference type="PANTHER" id="PTHR10000">
    <property type="entry name" value="PHOSPHOSERINE PHOSPHATASE"/>
    <property type="match status" value="1"/>
</dbReference>